<dbReference type="Pfam" id="PF25547">
    <property type="entry name" value="WXG100_2"/>
    <property type="match status" value="1"/>
</dbReference>
<dbReference type="Proteomes" id="UP001564626">
    <property type="component" value="Unassembled WGS sequence"/>
</dbReference>
<feature type="compositionally biased region" description="Low complexity" evidence="1">
    <location>
        <begin position="228"/>
        <end position="239"/>
    </location>
</feature>
<comment type="caution">
    <text evidence="3">The sequence shown here is derived from an EMBL/GenBank/DDBJ whole genome shotgun (WGS) entry which is preliminary data.</text>
</comment>
<dbReference type="InterPro" id="IPR057746">
    <property type="entry name" value="CpnT-like_N"/>
</dbReference>
<feature type="region of interest" description="Disordered" evidence="1">
    <location>
        <begin position="323"/>
        <end position="432"/>
    </location>
</feature>
<accession>A0ABV4CJR5</accession>
<dbReference type="Gene3D" id="1.10.287.1060">
    <property type="entry name" value="ESAT-6-like"/>
    <property type="match status" value="1"/>
</dbReference>
<evidence type="ECO:0000259" key="2">
    <source>
        <dbReference type="Pfam" id="PF25547"/>
    </source>
</evidence>
<evidence type="ECO:0000313" key="3">
    <source>
        <dbReference type="EMBL" id="MEY8041340.1"/>
    </source>
</evidence>
<dbReference type="EMBL" id="JBGEHV010000035">
    <property type="protein sequence ID" value="MEY8041340.1"/>
    <property type="molecule type" value="Genomic_DNA"/>
</dbReference>
<feature type="compositionally biased region" description="Low complexity" evidence="1">
    <location>
        <begin position="376"/>
        <end position="407"/>
    </location>
</feature>
<feature type="region of interest" description="Disordered" evidence="1">
    <location>
        <begin position="195"/>
        <end position="250"/>
    </location>
</feature>
<evidence type="ECO:0000313" key="4">
    <source>
        <dbReference type="Proteomes" id="UP001564626"/>
    </source>
</evidence>
<dbReference type="InterPro" id="IPR036689">
    <property type="entry name" value="ESAT-6-like_sf"/>
</dbReference>
<dbReference type="SUPFAM" id="SSF140453">
    <property type="entry name" value="EsxAB dimer-like"/>
    <property type="match status" value="1"/>
</dbReference>
<protein>
    <submittedName>
        <fullName evidence="3">WXG100 family type VII secretion target</fullName>
    </submittedName>
</protein>
<organism evidence="3 4">
    <name type="scientific">Saccharopolyspora cebuensis</name>
    <dbReference type="NCBI Taxonomy" id="418759"/>
    <lineage>
        <taxon>Bacteria</taxon>
        <taxon>Bacillati</taxon>
        <taxon>Actinomycetota</taxon>
        <taxon>Actinomycetes</taxon>
        <taxon>Pseudonocardiales</taxon>
        <taxon>Pseudonocardiaceae</taxon>
        <taxon>Saccharopolyspora</taxon>
    </lineage>
</organism>
<feature type="compositionally biased region" description="Pro residues" evidence="1">
    <location>
        <begin position="203"/>
        <end position="227"/>
    </location>
</feature>
<feature type="domain" description="Outer membrane channel protein CpnT-like N-terminal" evidence="2">
    <location>
        <begin position="40"/>
        <end position="151"/>
    </location>
</feature>
<sequence>MTRTGVEVQDHLDYLSRVARELDTSGPVDRRAAEFVGRHEELREAAEVWRRAADRVETTSDDVQSRLGAIDSAWQGADADAFLEHLRAVGLAGNDLLDTMRGLADALEHTAEAVRLLQEDLVELVAEVADSVSAALLAPDGAQRARKHLVDLVGPAAEQVTALEEVFTVFARFCEELAGGRPVGELAFDDRMPEQNWNFTAPAPAPDTPAPDTPAPDTPAPDTPAPATPAAAGDAASDARGGTGPGGGGGGVGAVGGGAVGGGAGGGGAAPESPPLPPGGTTGSAEPVSPPAAAASAAPGGAGGSGGTTGGYGMMPMGGGMMGGMGGAQGGAQERQNSSRIKANPDELFGGRGDEAAPAVFGEGKRPATVTEADETTAQRTPTAPPGAGAATPDQQNTPATTPGTTTTPPPKPTGTASIDDAPPPRRRRKRT</sequence>
<reference evidence="3 4" key="1">
    <citation type="submission" date="2024-08" db="EMBL/GenBank/DDBJ databases">
        <title>Genome mining of Saccharopolyspora cebuensis PGLac3 from Nigerian medicinal plant.</title>
        <authorList>
            <person name="Ezeobiora C.E."/>
            <person name="Igbokwe N.H."/>
            <person name="Amin D.H."/>
            <person name="Mendie U.E."/>
        </authorList>
    </citation>
    <scope>NUCLEOTIDE SEQUENCE [LARGE SCALE GENOMIC DNA]</scope>
    <source>
        <strain evidence="3 4">PGLac3</strain>
    </source>
</reference>
<feature type="region of interest" description="Disordered" evidence="1">
    <location>
        <begin position="263"/>
        <end position="305"/>
    </location>
</feature>
<proteinExistence type="predicted"/>
<evidence type="ECO:0000256" key="1">
    <source>
        <dbReference type="SAM" id="MobiDB-lite"/>
    </source>
</evidence>
<name>A0ABV4CJR5_9PSEU</name>
<gene>
    <name evidence="3" type="ORF">AB8O55_18205</name>
</gene>
<dbReference type="RefSeq" id="WP_345357683.1">
    <property type="nucleotide sequence ID" value="NZ_BAABII010000003.1"/>
</dbReference>
<keyword evidence="4" id="KW-1185">Reference proteome</keyword>
<feature type="compositionally biased region" description="Gly residues" evidence="1">
    <location>
        <begin position="241"/>
        <end position="250"/>
    </location>
</feature>